<protein>
    <recommendedName>
        <fullName evidence="3">Ribosomal protein</fullName>
    </recommendedName>
</protein>
<dbReference type="EMBL" id="BTSX01000004">
    <property type="protein sequence ID" value="GMS92311.1"/>
    <property type="molecule type" value="Genomic_DNA"/>
</dbReference>
<sequence length="123" mass="14042">STNMRIDSGRRCRERLVRVGPSTITKIIVPEDSCAVFWHRDPEVPPLNNTRFSAPDTFGIDGYYAPHSLNKNKRWTIPERLRGDRPASGPYHNLRVSASTHAFNRADRRGIIKMDGEKNNRPS</sequence>
<gene>
    <name evidence="1" type="ORF">PENTCL1PPCAC_14486</name>
</gene>
<dbReference type="AlphaFoldDB" id="A0AAV5T9S7"/>
<evidence type="ECO:0000313" key="1">
    <source>
        <dbReference type="EMBL" id="GMS92311.1"/>
    </source>
</evidence>
<reference evidence="1" key="1">
    <citation type="submission" date="2023-10" db="EMBL/GenBank/DDBJ databases">
        <title>Genome assembly of Pristionchus species.</title>
        <authorList>
            <person name="Yoshida K."/>
            <person name="Sommer R.J."/>
        </authorList>
    </citation>
    <scope>NUCLEOTIDE SEQUENCE</scope>
    <source>
        <strain evidence="1">RS0144</strain>
    </source>
</reference>
<name>A0AAV5T9S7_9BILA</name>
<feature type="non-terminal residue" evidence="1">
    <location>
        <position position="1"/>
    </location>
</feature>
<accession>A0AAV5T9S7</accession>
<evidence type="ECO:0008006" key="3">
    <source>
        <dbReference type="Google" id="ProtNLM"/>
    </source>
</evidence>
<dbReference type="Proteomes" id="UP001432027">
    <property type="component" value="Unassembled WGS sequence"/>
</dbReference>
<proteinExistence type="predicted"/>
<comment type="caution">
    <text evidence="1">The sequence shown here is derived from an EMBL/GenBank/DDBJ whole genome shotgun (WGS) entry which is preliminary data.</text>
</comment>
<evidence type="ECO:0000313" key="2">
    <source>
        <dbReference type="Proteomes" id="UP001432027"/>
    </source>
</evidence>
<organism evidence="1 2">
    <name type="scientific">Pristionchus entomophagus</name>
    <dbReference type="NCBI Taxonomy" id="358040"/>
    <lineage>
        <taxon>Eukaryota</taxon>
        <taxon>Metazoa</taxon>
        <taxon>Ecdysozoa</taxon>
        <taxon>Nematoda</taxon>
        <taxon>Chromadorea</taxon>
        <taxon>Rhabditida</taxon>
        <taxon>Rhabditina</taxon>
        <taxon>Diplogasteromorpha</taxon>
        <taxon>Diplogasteroidea</taxon>
        <taxon>Neodiplogasteridae</taxon>
        <taxon>Pristionchus</taxon>
    </lineage>
</organism>
<feature type="non-terminal residue" evidence="1">
    <location>
        <position position="123"/>
    </location>
</feature>
<keyword evidence="2" id="KW-1185">Reference proteome</keyword>